<evidence type="ECO:0000313" key="3">
    <source>
        <dbReference type="Proteomes" id="UP000316609"/>
    </source>
</evidence>
<protein>
    <recommendedName>
        <fullName evidence="4">DUF3300 domain-containing protein</fullName>
    </recommendedName>
</protein>
<evidence type="ECO:0000256" key="1">
    <source>
        <dbReference type="SAM" id="SignalP"/>
    </source>
</evidence>
<comment type="caution">
    <text evidence="2">The sequence shown here is derived from an EMBL/GenBank/DDBJ whole genome shotgun (WGS) entry which is preliminary data.</text>
</comment>
<evidence type="ECO:0008006" key="4">
    <source>
        <dbReference type="Google" id="ProtNLM"/>
    </source>
</evidence>
<proteinExistence type="predicted"/>
<keyword evidence="1" id="KW-0732">Signal</keyword>
<feature type="signal peptide" evidence="1">
    <location>
        <begin position="1"/>
        <end position="24"/>
    </location>
</feature>
<dbReference type="Proteomes" id="UP000316609">
    <property type="component" value="Unassembled WGS sequence"/>
</dbReference>
<feature type="chain" id="PRO_5021954022" description="DUF3300 domain-containing protein" evidence="1">
    <location>
        <begin position="25"/>
        <end position="153"/>
    </location>
</feature>
<accession>A0A538TJZ3</accession>
<organism evidence="2 3">
    <name type="scientific">Eiseniibacteriota bacterium</name>
    <dbReference type="NCBI Taxonomy" id="2212470"/>
    <lineage>
        <taxon>Bacteria</taxon>
        <taxon>Candidatus Eiseniibacteriota</taxon>
    </lineage>
</organism>
<evidence type="ECO:0000313" key="2">
    <source>
        <dbReference type="EMBL" id="TMQ63941.1"/>
    </source>
</evidence>
<gene>
    <name evidence="2" type="ORF">E6K78_10110</name>
</gene>
<name>A0A538TJZ3_UNCEI</name>
<dbReference type="AlphaFoldDB" id="A0A538TJZ3"/>
<dbReference type="EMBL" id="VBOY01000099">
    <property type="protein sequence ID" value="TMQ63941.1"/>
    <property type="molecule type" value="Genomic_DNA"/>
</dbReference>
<reference evidence="2 3" key="1">
    <citation type="journal article" date="2019" name="Nat. Microbiol.">
        <title>Mediterranean grassland soil C-N compound turnover is dependent on rainfall and depth, and is mediated by genomically divergent microorganisms.</title>
        <authorList>
            <person name="Diamond S."/>
            <person name="Andeer P.F."/>
            <person name="Li Z."/>
            <person name="Crits-Christoph A."/>
            <person name="Burstein D."/>
            <person name="Anantharaman K."/>
            <person name="Lane K.R."/>
            <person name="Thomas B.C."/>
            <person name="Pan C."/>
            <person name="Northen T.R."/>
            <person name="Banfield J.F."/>
        </authorList>
    </citation>
    <scope>NUCLEOTIDE SEQUENCE [LARGE SCALE GENOMIC DNA]</scope>
    <source>
        <strain evidence="2">WS_8</strain>
    </source>
</reference>
<sequence length="153" mass="17602">MKRTLLFAAAVFLIVGFSASAAWAFGVKDVVRMHRDGVADSLIIQKVKHSGKEFHLDADDLRRLKQAGVSDAVVSAMLATEDRNGGAYAYGPYYYPHYAYYPYYSYDPYYYPRVVIGLGYSYYGYHRWPYYRSSLGPRVFHGSIGFRGDRRFR</sequence>